<reference evidence="2 3" key="1">
    <citation type="journal article" date="2012" name="Proc. Natl. Acad. Sci. U.S.A.">
        <title>Comparative genomics of Ceriporiopsis subvermispora and Phanerochaete chrysosporium provide insight into selective ligninolysis.</title>
        <authorList>
            <person name="Fernandez-Fueyo E."/>
            <person name="Ruiz-Duenas F.J."/>
            <person name="Ferreira P."/>
            <person name="Floudas D."/>
            <person name="Hibbett D.S."/>
            <person name="Canessa P."/>
            <person name="Larrondo L.F."/>
            <person name="James T.Y."/>
            <person name="Seelenfreund D."/>
            <person name="Lobos S."/>
            <person name="Polanco R."/>
            <person name="Tello M."/>
            <person name="Honda Y."/>
            <person name="Watanabe T."/>
            <person name="Watanabe T."/>
            <person name="Ryu J.S."/>
            <person name="Kubicek C.P."/>
            <person name="Schmoll M."/>
            <person name="Gaskell J."/>
            <person name="Hammel K.E."/>
            <person name="St John F.J."/>
            <person name="Vanden Wymelenberg A."/>
            <person name="Sabat G."/>
            <person name="Splinter BonDurant S."/>
            <person name="Syed K."/>
            <person name="Yadav J.S."/>
            <person name="Doddapaneni H."/>
            <person name="Subramanian V."/>
            <person name="Lavin J.L."/>
            <person name="Oguiza J.A."/>
            <person name="Perez G."/>
            <person name="Pisabarro A.G."/>
            <person name="Ramirez L."/>
            <person name="Santoyo F."/>
            <person name="Master E."/>
            <person name="Coutinho P.M."/>
            <person name="Henrissat B."/>
            <person name="Lombard V."/>
            <person name="Magnuson J.K."/>
            <person name="Kuees U."/>
            <person name="Hori C."/>
            <person name="Igarashi K."/>
            <person name="Samejima M."/>
            <person name="Held B.W."/>
            <person name="Barry K.W."/>
            <person name="LaButti K.M."/>
            <person name="Lapidus A."/>
            <person name="Lindquist E.A."/>
            <person name="Lucas S.M."/>
            <person name="Riley R."/>
            <person name="Salamov A.A."/>
            <person name="Hoffmeister D."/>
            <person name="Schwenk D."/>
            <person name="Hadar Y."/>
            <person name="Yarden O."/>
            <person name="de Vries R.P."/>
            <person name="Wiebenga A."/>
            <person name="Stenlid J."/>
            <person name="Eastwood D."/>
            <person name="Grigoriev I.V."/>
            <person name="Berka R.M."/>
            <person name="Blanchette R.A."/>
            <person name="Kersten P."/>
            <person name="Martinez A.T."/>
            <person name="Vicuna R."/>
            <person name="Cullen D."/>
        </authorList>
    </citation>
    <scope>NUCLEOTIDE SEQUENCE [LARGE SCALE GENOMIC DNA]</scope>
    <source>
        <strain evidence="2 3">B</strain>
    </source>
</reference>
<evidence type="ECO:0000256" key="1">
    <source>
        <dbReference type="SAM" id="MobiDB-lite"/>
    </source>
</evidence>
<keyword evidence="3" id="KW-1185">Reference proteome</keyword>
<dbReference type="HOGENOM" id="CLU_1402260_0_0_1"/>
<feature type="region of interest" description="Disordered" evidence="1">
    <location>
        <begin position="1"/>
        <end position="36"/>
    </location>
</feature>
<evidence type="ECO:0000313" key="3">
    <source>
        <dbReference type="Proteomes" id="UP000016930"/>
    </source>
</evidence>
<accession>M2R9I2</accession>
<name>M2R9I2_CERS8</name>
<gene>
    <name evidence="2" type="ORF">CERSUDRAFT_75400</name>
</gene>
<dbReference type="EMBL" id="KB445801">
    <property type="protein sequence ID" value="EMD35102.1"/>
    <property type="molecule type" value="Genomic_DNA"/>
</dbReference>
<proteinExistence type="predicted"/>
<organism evidence="2 3">
    <name type="scientific">Ceriporiopsis subvermispora (strain B)</name>
    <name type="common">White-rot fungus</name>
    <name type="synonym">Gelatoporia subvermispora</name>
    <dbReference type="NCBI Taxonomy" id="914234"/>
    <lineage>
        <taxon>Eukaryota</taxon>
        <taxon>Fungi</taxon>
        <taxon>Dikarya</taxon>
        <taxon>Basidiomycota</taxon>
        <taxon>Agaricomycotina</taxon>
        <taxon>Agaricomycetes</taxon>
        <taxon>Polyporales</taxon>
        <taxon>Gelatoporiaceae</taxon>
        <taxon>Gelatoporia</taxon>
    </lineage>
</organism>
<dbReference type="Proteomes" id="UP000016930">
    <property type="component" value="Unassembled WGS sequence"/>
</dbReference>
<dbReference type="AlphaFoldDB" id="M2R9I2"/>
<sequence length="194" mass="20904">MTTNTRPPRKRKATQKTAAAVEEAATQKKGCPSHAISPSDSLGLPVLSMSLIPVTLSEPQPLASDILATVPIVPYARAPSVTEVSDSGNTVIIFSNDKPAIEDAKAELGKTLIFFLVMTPLNLIVVHFQLDSLAVRPPPYMPSSNQMLALFMMTKGIVPMSRRAIARVTPQNNPKKIAELVFLPTVMGTTELQT</sequence>
<evidence type="ECO:0000313" key="2">
    <source>
        <dbReference type="EMBL" id="EMD35102.1"/>
    </source>
</evidence>
<protein>
    <submittedName>
        <fullName evidence="2">Uncharacterized protein</fullName>
    </submittedName>
</protein>